<accession>A0A4R7TJW8</accession>
<dbReference type="Pfam" id="PF12802">
    <property type="entry name" value="MarR_2"/>
    <property type="match status" value="1"/>
</dbReference>
<feature type="domain" description="HTH marR-type" evidence="4">
    <location>
        <begin position="28"/>
        <end position="85"/>
    </location>
</feature>
<dbReference type="Gene3D" id="1.10.10.10">
    <property type="entry name" value="Winged helix-like DNA-binding domain superfamily/Winged helix DNA-binding domain"/>
    <property type="match status" value="1"/>
</dbReference>
<dbReference type="InterPro" id="IPR036390">
    <property type="entry name" value="WH_DNA-bd_sf"/>
</dbReference>
<reference evidence="5 6" key="1">
    <citation type="submission" date="2019-03" db="EMBL/GenBank/DDBJ databases">
        <title>Genomic Encyclopedia of Type Strains, Phase III (KMG-III): the genomes of soil and plant-associated and newly described type strains.</title>
        <authorList>
            <person name="Whitman W."/>
        </authorList>
    </citation>
    <scope>NUCLEOTIDE SEQUENCE [LARGE SCALE GENOMIC DNA]</scope>
    <source>
        <strain evidence="5 6">VKM Ac-2575</strain>
    </source>
</reference>
<keyword evidence="2" id="KW-0238">DNA-binding</keyword>
<dbReference type="Proteomes" id="UP000295151">
    <property type="component" value="Unassembled WGS sequence"/>
</dbReference>
<evidence type="ECO:0000259" key="4">
    <source>
        <dbReference type="Pfam" id="PF12802"/>
    </source>
</evidence>
<dbReference type="PANTHER" id="PTHR38465:SF2">
    <property type="entry name" value="HTH-TYPE TRANSCRIPTIONAL REGULATOR MMPR5"/>
    <property type="match status" value="1"/>
</dbReference>
<dbReference type="GO" id="GO:0003677">
    <property type="term" value="F:DNA binding"/>
    <property type="evidence" value="ECO:0007669"/>
    <property type="project" value="UniProtKB-KW"/>
</dbReference>
<protein>
    <submittedName>
        <fullName evidence="5">MarR family protein</fullName>
    </submittedName>
</protein>
<dbReference type="GO" id="GO:0003700">
    <property type="term" value="F:DNA-binding transcription factor activity"/>
    <property type="evidence" value="ECO:0007669"/>
    <property type="project" value="InterPro"/>
</dbReference>
<dbReference type="InterPro" id="IPR036388">
    <property type="entry name" value="WH-like_DNA-bd_sf"/>
</dbReference>
<comment type="caution">
    <text evidence="5">The sequence shown here is derived from an EMBL/GenBank/DDBJ whole genome shotgun (WGS) entry which is preliminary data.</text>
</comment>
<name>A0A4R7TJW8_9ACTN</name>
<proteinExistence type="predicted"/>
<gene>
    <name evidence="5" type="ORF">EV138_5480</name>
</gene>
<sequence length="168" mass="19073">MVSAHRDDEAVQRYAEQFGNLLAETGWPRMAARVFAAILGSEQGRMTAADLSDQLQASPAAISGAVRYLLQMRLASRERDPGSRRDVYVVQDDFWYESMMRQDRFLTRWEDSVKLMLEAAGTGTDTARRLRATMGFLEFIQAEVDGLSERWVKRKAEIDAELDAEFAD</sequence>
<keyword evidence="6" id="KW-1185">Reference proteome</keyword>
<dbReference type="AlphaFoldDB" id="A0A4R7TJW8"/>
<dbReference type="InterPro" id="IPR052362">
    <property type="entry name" value="HTH-GbsR_regulator"/>
</dbReference>
<evidence type="ECO:0000313" key="6">
    <source>
        <dbReference type="Proteomes" id="UP000295151"/>
    </source>
</evidence>
<dbReference type="SUPFAM" id="SSF46785">
    <property type="entry name" value="Winged helix' DNA-binding domain"/>
    <property type="match status" value="1"/>
</dbReference>
<dbReference type="InterPro" id="IPR000835">
    <property type="entry name" value="HTH_MarR-typ"/>
</dbReference>
<evidence type="ECO:0000256" key="3">
    <source>
        <dbReference type="ARBA" id="ARBA00023163"/>
    </source>
</evidence>
<dbReference type="EMBL" id="SOCE01000001">
    <property type="protein sequence ID" value="TDU91867.1"/>
    <property type="molecule type" value="Genomic_DNA"/>
</dbReference>
<evidence type="ECO:0000313" key="5">
    <source>
        <dbReference type="EMBL" id="TDU91867.1"/>
    </source>
</evidence>
<organism evidence="5 6">
    <name type="scientific">Kribbella voronezhensis</name>
    <dbReference type="NCBI Taxonomy" id="2512212"/>
    <lineage>
        <taxon>Bacteria</taxon>
        <taxon>Bacillati</taxon>
        <taxon>Actinomycetota</taxon>
        <taxon>Actinomycetes</taxon>
        <taxon>Propionibacteriales</taxon>
        <taxon>Kribbellaceae</taxon>
        <taxon>Kribbella</taxon>
    </lineage>
</organism>
<keyword evidence="3" id="KW-0804">Transcription</keyword>
<keyword evidence="1" id="KW-0805">Transcription regulation</keyword>
<evidence type="ECO:0000256" key="1">
    <source>
        <dbReference type="ARBA" id="ARBA00023015"/>
    </source>
</evidence>
<dbReference type="PANTHER" id="PTHR38465">
    <property type="entry name" value="HTH-TYPE TRANSCRIPTIONAL REGULATOR MJ1563-RELATED"/>
    <property type="match status" value="1"/>
</dbReference>
<evidence type="ECO:0000256" key="2">
    <source>
        <dbReference type="ARBA" id="ARBA00023125"/>
    </source>
</evidence>